<organism evidence="1 2">
    <name type="scientific">Liquorilactobacillus satsumensis DSM 16230 = JCM 12392</name>
    <dbReference type="NCBI Taxonomy" id="1423801"/>
    <lineage>
        <taxon>Bacteria</taxon>
        <taxon>Bacillati</taxon>
        <taxon>Bacillota</taxon>
        <taxon>Bacilli</taxon>
        <taxon>Lactobacillales</taxon>
        <taxon>Lactobacillaceae</taxon>
        <taxon>Liquorilactobacillus</taxon>
    </lineage>
</organism>
<dbReference type="CDD" id="cd11533">
    <property type="entry name" value="NTP-PPase_Af0060_like"/>
    <property type="match status" value="1"/>
</dbReference>
<dbReference type="PATRIC" id="fig|1423801.4.peg.1434"/>
<evidence type="ECO:0000313" key="2">
    <source>
        <dbReference type="Proteomes" id="UP000051166"/>
    </source>
</evidence>
<reference evidence="1 2" key="1">
    <citation type="journal article" date="2015" name="Genome Announc.">
        <title>Expanding the biotechnology potential of lactobacilli through comparative genomics of 213 strains and associated genera.</title>
        <authorList>
            <person name="Sun Z."/>
            <person name="Harris H.M."/>
            <person name="McCann A."/>
            <person name="Guo C."/>
            <person name="Argimon S."/>
            <person name="Zhang W."/>
            <person name="Yang X."/>
            <person name="Jeffery I.B."/>
            <person name="Cooney J.C."/>
            <person name="Kagawa T.F."/>
            <person name="Liu W."/>
            <person name="Song Y."/>
            <person name="Salvetti E."/>
            <person name="Wrobel A."/>
            <person name="Rasinkangas P."/>
            <person name="Parkhill J."/>
            <person name="Rea M.C."/>
            <person name="O'Sullivan O."/>
            <person name="Ritari J."/>
            <person name="Douillard F.P."/>
            <person name="Paul Ross R."/>
            <person name="Yang R."/>
            <person name="Briner A.E."/>
            <person name="Felis G.E."/>
            <person name="de Vos W.M."/>
            <person name="Barrangou R."/>
            <person name="Klaenhammer T.R."/>
            <person name="Caufield P.W."/>
            <person name="Cui Y."/>
            <person name="Zhang H."/>
            <person name="O'Toole P.W."/>
        </authorList>
    </citation>
    <scope>NUCLEOTIDE SEQUENCE [LARGE SCALE GENOMIC DNA]</scope>
    <source>
        <strain evidence="1 2">DSM 16230</strain>
    </source>
</reference>
<gene>
    <name evidence="1" type="ORF">FD50_GL001401</name>
</gene>
<dbReference type="Gene3D" id="1.10.287.1080">
    <property type="entry name" value="MazG-like"/>
    <property type="match status" value="1"/>
</dbReference>
<evidence type="ECO:0008006" key="3">
    <source>
        <dbReference type="Google" id="ProtNLM"/>
    </source>
</evidence>
<dbReference type="Proteomes" id="UP000051166">
    <property type="component" value="Unassembled WGS sequence"/>
</dbReference>
<keyword evidence="2" id="KW-1185">Reference proteome</keyword>
<dbReference type="GeneID" id="98308701"/>
<dbReference type="InterPro" id="IPR044548">
    <property type="entry name" value="AF0060_NTP-PPase_MazG-like"/>
</dbReference>
<name>A0A0R1UW20_9LACO</name>
<protein>
    <recommendedName>
        <fullName evidence="3">NTP pyrophosphohydrolase MazG putative catalytic core domain-containing protein</fullName>
    </recommendedName>
</protein>
<proteinExistence type="predicted"/>
<sequence length="98" mass="11172">MKYLDDHLKKAANREPKSIEQQFLKLTEEVGEAAQAYLSSKGISGNRYKGLNRNNVKEELVDVLLVNLALLIRVGATEKEIEELVAHKTDKWLHNQNN</sequence>
<accession>A0A0R1UW20</accession>
<dbReference type="SUPFAM" id="SSF101386">
    <property type="entry name" value="all-alpha NTP pyrophosphatases"/>
    <property type="match status" value="1"/>
</dbReference>
<dbReference type="OrthoDB" id="2327794at2"/>
<dbReference type="RefSeq" id="WP_056961213.1">
    <property type="nucleotide sequence ID" value="NZ_AZFQ01000052.1"/>
</dbReference>
<evidence type="ECO:0000313" key="1">
    <source>
        <dbReference type="EMBL" id="KRL97421.1"/>
    </source>
</evidence>
<dbReference type="AlphaFoldDB" id="A0A0R1UW20"/>
<comment type="caution">
    <text evidence="1">The sequence shown here is derived from an EMBL/GenBank/DDBJ whole genome shotgun (WGS) entry which is preliminary data.</text>
</comment>
<dbReference type="EMBL" id="AZFQ01000052">
    <property type="protein sequence ID" value="KRL97421.1"/>
    <property type="molecule type" value="Genomic_DNA"/>
</dbReference>